<evidence type="ECO:0000256" key="1">
    <source>
        <dbReference type="ARBA" id="ARBA00001946"/>
    </source>
</evidence>
<dbReference type="InterPro" id="IPR009288">
    <property type="entry name" value="AIG2-like_dom"/>
</dbReference>
<reference evidence="7" key="1">
    <citation type="submission" date="2020-01" db="EMBL/GenBank/DDBJ databases">
        <title>Sphingomonas sp. strain CSW-10.</title>
        <authorList>
            <person name="Chen W.-M."/>
        </authorList>
    </citation>
    <scope>NUCLEOTIDE SEQUENCE [LARGE SCALE GENOMIC DNA]</scope>
    <source>
        <strain evidence="7">CCP-1</strain>
    </source>
</reference>
<dbReference type="PROSITE" id="PS51462">
    <property type="entry name" value="NUDIX"/>
    <property type="match status" value="1"/>
</dbReference>
<dbReference type="SUPFAM" id="SSF55811">
    <property type="entry name" value="Nudix"/>
    <property type="match status" value="1"/>
</dbReference>
<evidence type="ECO:0000256" key="3">
    <source>
        <dbReference type="ARBA" id="ARBA00022801"/>
    </source>
</evidence>
<dbReference type="InterPro" id="IPR045038">
    <property type="entry name" value="AIG2-like"/>
</dbReference>
<evidence type="ECO:0000259" key="5">
    <source>
        <dbReference type="PROSITE" id="PS51462"/>
    </source>
</evidence>
<evidence type="ECO:0000256" key="2">
    <source>
        <dbReference type="ARBA" id="ARBA00022679"/>
    </source>
</evidence>
<dbReference type="Pfam" id="PF06094">
    <property type="entry name" value="GGACT"/>
    <property type="match status" value="1"/>
</dbReference>
<dbReference type="Gene3D" id="3.90.79.10">
    <property type="entry name" value="Nucleoside Triphosphate Pyrophosphohydrolase"/>
    <property type="match status" value="1"/>
</dbReference>
<dbReference type="EMBL" id="JAAATW010000001">
    <property type="protein sequence ID" value="NBE06151.1"/>
    <property type="molecule type" value="Genomic_DNA"/>
</dbReference>
<dbReference type="SUPFAM" id="SSF110857">
    <property type="entry name" value="Gamma-glutamyl cyclotransferase-like"/>
    <property type="match status" value="1"/>
</dbReference>
<protein>
    <recommendedName>
        <fullName evidence="4">Putative gamma-glutamylcyclotransferase</fullName>
    </recommendedName>
</protein>
<keyword evidence="7" id="KW-1185">Reference proteome</keyword>
<keyword evidence="3" id="KW-0378">Hydrolase</keyword>
<gene>
    <name evidence="6" type="ORF">GU920_01250</name>
</gene>
<accession>A0ABW9Y0W8</accession>
<dbReference type="InterPro" id="IPR013024">
    <property type="entry name" value="GGCT-like"/>
</dbReference>
<comment type="cofactor">
    <cofactor evidence="1">
        <name>Mg(2+)</name>
        <dbReference type="ChEBI" id="CHEBI:18420"/>
    </cofactor>
</comment>
<dbReference type="CDD" id="cd06661">
    <property type="entry name" value="GGCT_like"/>
    <property type="match status" value="1"/>
</dbReference>
<keyword evidence="2" id="KW-0808">Transferase</keyword>
<evidence type="ECO:0000313" key="7">
    <source>
        <dbReference type="Proteomes" id="UP001517376"/>
    </source>
</evidence>
<dbReference type="PANTHER" id="PTHR31544">
    <property type="entry name" value="AIG2-LIKE PROTEIN D"/>
    <property type="match status" value="1"/>
</dbReference>
<dbReference type="NCBIfam" id="TIGR00052">
    <property type="entry name" value="nudix-type nucleoside diphosphatase, YffH/AdpP family"/>
    <property type="match status" value="1"/>
</dbReference>
<feature type="domain" description="Nudix hydrolase" evidence="5">
    <location>
        <begin position="217"/>
        <end position="357"/>
    </location>
</feature>
<dbReference type="InterPro" id="IPR004385">
    <property type="entry name" value="NDP_pyrophosphatase"/>
</dbReference>
<dbReference type="InterPro" id="IPR020084">
    <property type="entry name" value="NUDIX_hydrolase_CS"/>
</dbReference>
<evidence type="ECO:0000256" key="4">
    <source>
        <dbReference type="ARBA" id="ARBA00030602"/>
    </source>
</evidence>
<dbReference type="CDD" id="cd24155">
    <property type="entry name" value="NUDIX_ADPRase"/>
    <property type="match status" value="1"/>
</dbReference>
<dbReference type="PANTHER" id="PTHR31544:SF2">
    <property type="entry name" value="AIG2-LIKE PROTEIN D"/>
    <property type="match status" value="1"/>
</dbReference>
<comment type="caution">
    <text evidence="6">The sequence shown here is derived from an EMBL/GenBank/DDBJ whole genome shotgun (WGS) entry which is preliminary data.</text>
</comment>
<name>A0ABW9Y0W8_9RHOB</name>
<dbReference type="Proteomes" id="UP001517376">
    <property type="component" value="Unassembled WGS sequence"/>
</dbReference>
<dbReference type="InterPro" id="IPR015797">
    <property type="entry name" value="NUDIX_hydrolase-like_dom_sf"/>
</dbReference>
<evidence type="ECO:0000313" key="6">
    <source>
        <dbReference type="EMBL" id="NBE06151.1"/>
    </source>
</evidence>
<proteinExistence type="predicted"/>
<dbReference type="PROSITE" id="PS00893">
    <property type="entry name" value="NUDIX_BOX"/>
    <property type="match status" value="1"/>
</dbReference>
<organism evidence="6 7">
    <name type="scientific">Paragemmobacter ruber</name>
    <dbReference type="NCBI Taxonomy" id="1985673"/>
    <lineage>
        <taxon>Bacteria</taxon>
        <taxon>Pseudomonadati</taxon>
        <taxon>Pseudomonadota</taxon>
        <taxon>Alphaproteobacteria</taxon>
        <taxon>Rhodobacterales</taxon>
        <taxon>Paracoccaceae</taxon>
        <taxon>Paragemmobacter</taxon>
    </lineage>
</organism>
<dbReference type="Gene3D" id="3.10.490.10">
    <property type="entry name" value="Gamma-glutamyl cyclotransferase-like"/>
    <property type="match status" value="1"/>
</dbReference>
<dbReference type="InterPro" id="IPR000086">
    <property type="entry name" value="NUDIX_hydrolase_dom"/>
</dbReference>
<dbReference type="Pfam" id="PF00293">
    <property type="entry name" value="NUDIX"/>
    <property type="match status" value="1"/>
</dbReference>
<dbReference type="RefSeq" id="WP_161765135.1">
    <property type="nucleotide sequence ID" value="NZ_JAAATW010000001.1"/>
</dbReference>
<sequence length="372" mass="40234">MVAFFFYGTLCHPPLLETVLGRAAATRPARLAGHSVAWAEGAAFPLIFPAPDGTAEGLLCEGLSGEDAARLDFYEGGFGYDARTLRVETDNGPVEARVYLPRPGLWQPGQAWRLADWAGRYGPTAVATAQDFMALRGKLPASALAARYGAMLVRGASRLRAAAPQPATLRRAPRADDLHVTAREVPYARFFAVEEWRVGWRQFDGAMNAPVDRAVFVSCDAVTVLPYDPVRDRVLLIEQFRAGPMARGDAAAWQLEAIAGRIDAGETPEEAARREAVEEAGLTLGPLLPAASYYPSPGILTEYLYSYVGLADLPDGIAGVFGQADEAEDIRGHLIAFDHMMELVASGEIANSPLILTALWLQRERARLRAGL</sequence>
<dbReference type="InterPro" id="IPR036568">
    <property type="entry name" value="GGCT-like_sf"/>
</dbReference>